<dbReference type="InterPro" id="IPR027806">
    <property type="entry name" value="HARBI1_dom"/>
</dbReference>
<dbReference type="GO" id="GO:0046872">
    <property type="term" value="F:metal ion binding"/>
    <property type="evidence" value="ECO:0007669"/>
    <property type="project" value="UniProtKB-KW"/>
</dbReference>
<proteinExistence type="predicted"/>
<sequence length="83" mass="9660">MQRIRQLAYAILDGTLIPIDRVADQKPYYSGKHQRHGVNVQVIADALGRLVWASAAFERRRFRPKLSRRQRAVNRAHAKIRAR</sequence>
<dbReference type="Proteomes" id="UP000320239">
    <property type="component" value="Unassembled WGS sequence"/>
</dbReference>
<evidence type="ECO:0000313" key="5">
    <source>
        <dbReference type="Proteomes" id="UP000320239"/>
    </source>
</evidence>
<comment type="caution">
    <text evidence="4">The sequence shown here is derived from an EMBL/GenBank/DDBJ whole genome shotgun (WGS) entry which is preliminary data.</text>
</comment>
<feature type="domain" description="DDE Tnp4" evidence="3">
    <location>
        <begin position="12"/>
        <end position="57"/>
    </location>
</feature>
<comment type="cofactor">
    <cofactor evidence="1">
        <name>a divalent metal cation</name>
        <dbReference type="ChEBI" id="CHEBI:60240"/>
    </cofactor>
</comment>
<evidence type="ECO:0000256" key="2">
    <source>
        <dbReference type="ARBA" id="ARBA00022723"/>
    </source>
</evidence>
<dbReference type="Pfam" id="PF13359">
    <property type="entry name" value="DDE_Tnp_4"/>
    <property type="match status" value="1"/>
</dbReference>
<keyword evidence="2" id="KW-0479">Metal-binding</keyword>
<name>A0A561WAE3_ACTTI</name>
<keyword evidence="4" id="KW-0255">Endonuclease</keyword>
<evidence type="ECO:0000256" key="1">
    <source>
        <dbReference type="ARBA" id="ARBA00001968"/>
    </source>
</evidence>
<keyword evidence="5" id="KW-1185">Reference proteome</keyword>
<reference evidence="4 5" key="1">
    <citation type="submission" date="2019-06" db="EMBL/GenBank/DDBJ databases">
        <title>Sequencing the genomes of 1000 actinobacteria strains.</title>
        <authorList>
            <person name="Klenk H.-P."/>
        </authorList>
    </citation>
    <scope>NUCLEOTIDE SEQUENCE [LARGE SCALE GENOMIC DNA]</scope>
    <source>
        <strain evidence="4 5">DSM 43866</strain>
    </source>
</reference>
<dbReference type="EMBL" id="VIWY01000003">
    <property type="protein sequence ID" value="TWG20827.1"/>
    <property type="molecule type" value="Genomic_DNA"/>
</dbReference>
<organism evidence="4 5">
    <name type="scientific">Actinoplanes teichomyceticus</name>
    <dbReference type="NCBI Taxonomy" id="1867"/>
    <lineage>
        <taxon>Bacteria</taxon>
        <taxon>Bacillati</taxon>
        <taxon>Actinomycetota</taxon>
        <taxon>Actinomycetes</taxon>
        <taxon>Micromonosporales</taxon>
        <taxon>Micromonosporaceae</taxon>
        <taxon>Actinoplanes</taxon>
    </lineage>
</organism>
<evidence type="ECO:0000259" key="3">
    <source>
        <dbReference type="Pfam" id="PF13359"/>
    </source>
</evidence>
<keyword evidence="4" id="KW-0378">Hydrolase</keyword>
<protein>
    <submittedName>
        <fullName evidence="4">DDE superfamily endonuclease</fullName>
    </submittedName>
</protein>
<evidence type="ECO:0000313" key="4">
    <source>
        <dbReference type="EMBL" id="TWG20827.1"/>
    </source>
</evidence>
<keyword evidence="4" id="KW-0540">Nuclease</keyword>
<gene>
    <name evidence="4" type="ORF">FHX34_103356</name>
</gene>
<accession>A0A561WAE3</accession>
<dbReference type="GO" id="GO:0004519">
    <property type="term" value="F:endonuclease activity"/>
    <property type="evidence" value="ECO:0007669"/>
    <property type="project" value="UniProtKB-KW"/>
</dbReference>
<dbReference type="AlphaFoldDB" id="A0A561WAE3"/>